<accession>A0AA36FWF4</accession>
<protein>
    <submittedName>
        <fullName evidence="1">Uncharacterized protein</fullName>
    </submittedName>
</protein>
<dbReference type="Proteomes" id="UP001177023">
    <property type="component" value="Unassembled WGS sequence"/>
</dbReference>
<comment type="caution">
    <text evidence="1">The sequence shown here is derived from an EMBL/GenBank/DDBJ whole genome shotgun (WGS) entry which is preliminary data.</text>
</comment>
<reference evidence="1" key="1">
    <citation type="submission" date="2023-06" db="EMBL/GenBank/DDBJ databases">
        <authorList>
            <person name="Delattre M."/>
        </authorList>
    </citation>
    <scope>NUCLEOTIDE SEQUENCE</scope>
    <source>
        <strain evidence="1">AF72</strain>
    </source>
</reference>
<name>A0AA36FWF4_9BILA</name>
<evidence type="ECO:0000313" key="2">
    <source>
        <dbReference type="Proteomes" id="UP001177023"/>
    </source>
</evidence>
<dbReference type="AlphaFoldDB" id="A0AA36FWF4"/>
<gene>
    <name evidence="1" type="ORF">MSPICULIGERA_LOCUS3456</name>
</gene>
<sequence>MLPKCLVFVFVISAALVTYGYSTSAAALLHALRNFRRREQNFGFKKIVETSESPEMIRVVKVMQQVACDAEGLTILKYKLLIKCWASPDRQLGRFWPIKSGTCNDVGAAFKKRIERAARKCGDGAEDVPFVAKLTHVVLLDGKEPAPKVFENCVDYLIEMLEEMSEGLNN</sequence>
<dbReference type="EMBL" id="CATQJA010000916">
    <property type="protein sequence ID" value="CAJ0564788.1"/>
    <property type="molecule type" value="Genomic_DNA"/>
</dbReference>
<keyword evidence="2" id="KW-1185">Reference proteome</keyword>
<evidence type="ECO:0000313" key="1">
    <source>
        <dbReference type="EMBL" id="CAJ0564788.1"/>
    </source>
</evidence>
<proteinExistence type="predicted"/>
<organism evidence="1 2">
    <name type="scientific">Mesorhabditis spiculigera</name>
    <dbReference type="NCBI Taxonomy" id="96644"/>
    <lineage>
        <taxon>Eukaryota</taxon>
        <taxon>Metazoa</taxon>
        <taxon>Ecdysozoa</taxon>
        <taxon>Nematoda</taxon>
        <taxon>Chromadorea</taxon>
        <taxon>Rhabditida</taxon>
        <taxon>Rhabditina</taxon>
        <taxon>Rhabditomorpha</taxon>
        <taxon>Rhabditoidea</taxon>
        <taxon>Rhabditidae</taxon>
        <taxon>Mesorhabditinae</taxon>
        <taxon>Mesorhabditis</taxon>
    </lineage>
</organism>
<feature type="non-terminal residue" evidence="1">
    <location>
        <position position="1"/>
    </location>
</feature>